<dbReference type="Pfam" id="PF13374">
    <property type="entry name" value="TPR_10"/>
    <property type="match status" value="2"/>
</dbReference>
<name>A0A0D0BG69_9AGAR</name>
<dbReference type="Proteomes" id="UP000053593">
    <property type="component" value="Unassembled WGS sequence"/>
</dbReference>
<keyword evidence="2" id="KW-1185">Reference proteome</keyword>
<dbReference type="Gene3D" id="1.25.40.10">
    <property type="entry name" value="Tetratricopeptide repeat domain"/>
    <property type="match status" value="4"/>
</dbReference>
<dbReference type="EMBL" id="KN834825">
    <property type="protein sequence ID" value="KIK53681.1"/>
    <property type="molecule type" value="Genomic_DNA"/>
</dbReference>
<dbReference type="Gene3D" id="3.40.50.300">
    <property type="entry name" value="P-loop containing nucleotide triphosphate hydrolases"/>
    <property type="match status" value="1"/>
</dbReference>
<dbReference type="SUPFAM" id="SSF52540">
    <property type="entry name" value="P-loop containing nucleoside triphosphate hydrolases"/>
    <property type="match status" value="1"/>
</dbReference>
<accession>A0A0D0BG69</accession>
<gene>
    <name evidence="1" type="ORF">GYMLUDRAFT_49215</name>
</gene>
<proteinExistence type="predicted"/>
<dbReference type="OrthoDB" id="771227at2759"/>
<dbReference type="SUPFAM" id="SSF48452">
    <property type="entry name" value="TPR-like"/>
    <property type="match status" value="4"/>
</dbReference>
<evidence type="ECO:0000313" key="1">
    <source>
        <dbReference type="EMBL" id="KIK53681.1"/>
    </source>
</evidence>
<evidence type="ECO:0000313" key="2">
    <source>
        <dbReference type="Proteomes" id="UP000053593"/>
    </source>
</evidence>
<dbReference type="InterPro" id="IPR011990">
    <property type="entry name" value="TPR-like_helical_dom_sf"/>
</dbReference>
<dbReference type="Pfam" id="PF13424">
    <property type="entry name" value="TPR_12"/>
    <property type="match status" value="4"/>
</dbReference>
<sequence length="921" mass="105597">MTDLSPVSPFFTGRNDILSEIETYFSVESPSSKAHERKIFVLYGIGGAGKTQTALKFINTFRKRFTECYMIIAHSEESIKASYYDIALKNGLGEFSNWEAGLRWLAQHQEEWMILYDNVDDPDLDFGKLLPQSSHGNIIVTSRNSTLKQISIKSKVLKDMEPEDGLQLLLKHAIKDHEAAPEQKLTASDIAAKLHYFALALVHAGSYISQQNCLDSYLHRLEQHQLVLMTRSLPQSIEKYASSVYATWDLSWEKLDEQCKTFLRLCSFYHYEGISRKLFQRALDNLPWENEVETLAAYPVLSFLTSQKLEWDELWMDNIVQTISSYSLISNEKEGTYSLHPLVHRWIRDSIESVKQTDFQLEAQSIVAIAMNDADMAFLRSLVLHCTDFDVTGDYHTDRAIGYLWFKCGYYSRAYDLWEPLWHKLEVKYGERHHLTLYQMNGVIEVLGNLGKNKEAMKLAESMLKMTKESFGEEDPLTLRGMHTLSNQYSNMGRWNEALQIDEPLVEMSKKVLGEQHPDTLTRLQNLAHRYRQAGRYLESLQIRSMLVEVSKEILGEQHPDTLDRLGYLAVIYIEIGRYNEALQISEPLVEMSKEIMGEQHPDTLHKIHNLAWIYFNLGRYNDALHLEEPLVNISKQILGEQHPLTMQRISTLALSYSYLGRYNEALQLSEPLVKMSIEILGEHHPDTLSKMHHLANIYFGMGKFEEALQIGEPLAELSKTVLGEEHPDTLTKLGNLALYLSYTGNNEKALQIEEPHSNIYFEMDKLEEALQIGEPLAELSKTVLGEEHPGTLTRLGNLALYLSYIGNNEKALQIGEPVLVKCRNLLGEQHPSTLIAMQILAGIYSRVGRHQEALQILEPLVEMSKQTLGEQHPGTLRRIQDLIEIRADIDTPTSDIAQPKKFSHKVFKGISRLFKRHIRK</sequence>
<reference evidence="1 2" key="1">
    <citation type="submission" date="2014-04" db="EMBL/GenBank/DDBJ databases">
        <title>Evolutionary Origins and Diversification of the Mycorrhizal Mutualists.</title>
        <authorList>
            <consortium name="DOE Joint Genome Institute"/>
            <consortium name="Mycorrhizal Genomics Consortium"/>
            <person name="Kohler A."/>
            <person name="Kuo A."/>
            <person name="Nagy L.G."/>
            <person name="Floudas D."/>
            <person name="Copeland A."/>
            <person name="Barry K.W."/>
            <person name="Cichocki N."/>
            <person name="Veneault-Fourrey C."/>
            <person name="LaButti K."/>
            <person name="Lindquist E.A."/>
            <person name="Lipzen A."/>
            <person name="Lundell T."/>
            <person name="Morin E."/>
            <person name="Murat C."/>
            <person name="Riley R."/>
            <person name="Ohm R."/>
            <person name="Sun H."/>
            <person name="Tunlid A."/>
            <person name="Henrissat B."/>
            <person name="Grigoriev I.V."/>
            <person name="Hibbett D.S."/>
            <person name="Martin F."/>
        </authorList>
    </citation>
    <scope>NUCLEOTIDE SEQUENCE [LARGE SCALE GENOMIC DNA]</scope>
    <source>
        <strain evidence="1 2">FD-317 M1</strain>
    </source>
</reference>
<dbReference type="PANTHER" id="PTHR46082">
    <property type="entry name" value="ATP/GTP-BINDING PROTEIN-RELATED"/>
    <property type="match status" value="1"/>
</dbReference>
<dbReference type="InterPro" id="IPR053137">
    <property type="entry name" value="NLR-like"/>
</dbReference>
<protein>
    <submittedName>
        <fullName evidence="1">Unplaced genomic scaffold GYMLUscaffold_77, whole genome shotgun sequence</fullName>
    </submittedName>
</protein>
<organism evidence="1 2">
    <name type="scientific">Collybiopsis luxurians FD-317 M1</name>
    <dbReference type="NCBI Taxonomy" id="944289"/>
    <lineage>
        <taxon>Eukaryota</taxon>
        <taxon>Fungi</taxon>
        <taxon>Dikarya</taxon>
        <taxon>Basidiomycota</taxon>
        <taxon>Agaricomycotina</taxon>
        <taxon>Agaricomycetes</taxon>
        <taxon>Agaricomycetidae</taxon>
        <taxon>Agaricales</taxon>
        <taxon>Marasmiineae</taxon>
        <taxon>Omphalotaceae</taxon>
        <taxon>Collybiopsis</taxon>
        <taxon>Collybiopsis luxurians</taxon>
    </lineage>
</organism>
<dbReference type="HOGENOM" id="CLU_000288_125_8_1"/>
<dbReference type="InterPro" id="IPR027417">
    <property type="entry name" value="P-loop_NTPase"/>
</dbReference>
<dbReference type="PANTHER" id="PTHR46082:SF11">
    <property type="entry name" value="AAA+ ATPASE DOMAIN-CONTAINING PROTEIN-RELATED"/>
    <property type="match status" value="1"/>
</dbReference>
<dbReference type="AlphaFoldDB" id="A0A0D0BG69"/>